<dbReference type="PANTHER" id="PTHR30520">
    <property type="entry name" value="FORMATE TRANSPORTER-RELATED"/>
    <property type="match status" value="1"/>
</dbReference>
<dbReference type="Proteomes" id="UP000294664">
    <property type="component" value="Unassembled WGS sequence"/>
</dbReference>
<dbReference type="PANTHER" id="PTHR30520:SF2">
    <property type="entry name" value="INNER MEMBRANE PROTEIN YFDC"/>
    <property type="match status" value="1"/>
</dbReference>
<dbReference type="GO" id="GO:0015499">
    <property type="term" value="F:formate transmembrane transporter activity"/>
    <property type="evidence" value="ECO:0007669"/>
    <property type="project" value="TreeGrafter"/>
</dbReference>
<dbReference type="GO" id="GO:0005886">
    <property type="term" value="C:plasma membrane"/>
    <property type="evidence" value="ECO:0007669"/>
    <property type="project" value="TreeGrafter"/>
</dbReference>
<evidence type="ECO:0000256" key="2">
    <source>
        <dbReference type="ARBA" id="ARBA00022692"/>
    </source>
</evidence>
<feature type="transmembrane region" description="Helical" evidence="6">
    <location>
        <begin position="135"/>
        <end position="162"/>
    </location>
</feature>
<feature type="transmembrane region" description="Helical" evidence="6">
    <location>
        <begin position="211"/>
        <end position="230"/>
    </location>
</feature>
<comment type="subcellular location">
    <subcellularLocation>
        <location evidence="1">Membrane</location>
        <topology evidence="1">Multi-pass membrane protein</topology>
    </subcellularLocation>
</comment>
<keyword evidence="4 6" id="KW-0472">Membrane</keyword>
<evidence type="ECO:0000256" key="1">
    <source>
        <dbReference type="ARBA" id="ARBA00004141"/>
    </source>
</evidence>
<feature type="region of interest" description="Disordered" evidence="5">
    <location>
        <begin position="1"/>
        <end position="21"/>
    </location>
</feature>
<feature type="transmembrane region" description="Helical" evidence="6">
    <location>
        <begin position="250"/>
        <end position="275"/>
    </location>
</feature>
<evidence type="ECO:0000256" key="3">
    <source>
        <dbReference type="ARBA" id="ARBA00022989"/>
    </source>
</evidence>
<protein>
    <submittedName>
        <fullName evidence="7">Formate/nitrite transporter FocA (FNT family)</fullName>
    </submittedName>
</protein>
<comment type="caution">
    <text evidence="7">The sequence shown here is derived from an EMBL/GenBank/DDBJ whole genome shotgun (WGS) entry which is preliminary data.</text>
</comment>
<dbReference type="InterPro" id="IPR023271">
    <property type="entry name" value="Aquaporin-like"/>
</dbReference>
<sequence>MTKVDRKSLDDGHGGRGDLTAKEDEVVEEHLNLRPRAVYEVIRREGVDELRRPVLSLWWSGLAAGLSIGFSVIGEGALHAHLPDTEWRGLVESLGYSIGFMIVILGRYQLFTEITLTAVLPVLAEPSRRSWLALLRIWGVVLAANLVGTAFFGAALASGLFLPQTHQEGILAISRHLADLTPGDAFWRGILGGWLVATVVWLLPSAENSRFAVILVLTSLISALELSHVISGSVEVFLLLMRGEIGFGTAFGVILLPLLAGNVIGGSALFALLAYGQVKKEMEQEVPEAAGRAR</sequence>
<dbReference type="AlphaFoldDB" id="A0A4R3M804"/>
<dbReference type="Gene3D" id="1.20.1080.10">
    <property type="entry name" value="Glycerol uptake facilitator protein"/>
    <property type="match status" value="1"/>
</dbReference>
<evidence type="ECO:0000256" key="6">
    <source>
        <dbReference type="SAM" id="Phobius"/>
    </source>
</evidence>
<accession>A0A4R3M804</accession>
<keyword evidence="2 6" id="KW-0812">Transmembrane</keyword>
<evidence type="ECO:0000313" key="7">
    <source>
        <dbReference type="EMBL" id="TCT07767.1"/>
    </source>
</evidence>
<feature type="transmembrane region" description="Helical" evidence="6">
    <location>
        <begin position="54"/>
        <end position="74"/>
    </location>
</feature>
<reference evidence="7 8" key="1">
    <citation type="submission" date="2019-03" db="EMBL/GenBank/DDBJ databases">
        <title>Genomic Encyclopedia of Type Strains, Phase IV (KMG-IV): sequencing the most valuable type-strain genomes for metagenomic binning, comparative biology and taxonomic classification.</title>
        <authorList>
            <person name="Goeker M."/>
        </authorList>
    </citation>
    <scope>NUCLEOTIDE SEQUENCE [LARGE SCALE GENOMIC DNA]</scope>
    <source>
        <strain evidence="7 8">DSM 9035</strain>
    </source>
</reference>
<gene>
    <name evidence="7" type="ORF">EDC64_101286</name>
</gene>
<proteinExistence type="predicted"/>
<evidence type="ECO:0000256" key="5">
    <source>
        <dbReference type="SAM" id="MobiDB-lite"/>
    </source>
</evidence>
<dbReference type="InterPro" id="IPR000292">
    <property type="entry name" value="For/NO2_transpt"/>
</dbReference>
<keyword evidence="8" id="KW-1185">Reference proteome</keyword>
<name>A0A4R3M804_9HYPH</name>
<evidence type="ECO:0000256" key="4">
    <source>
        <dbReference type="ARBA" id="ARBA00023136"/>
    </source>
</evidence>
<evidence type="ECO:0000313" key="8">
    <source>
        <dbReference type="Proteomes" id="UP000294664"/>
    </source>
</evidence>
<feature type="transmembrane region" description="Helical" evidence="6">
    <location>
        <begin position="94"/>
        <end position="123"/>
    </location>
</feature>
<feature type="transmembrane region" description="Helical" evidence="6">
    <location>
        <begin position="185"/>
        <end position="204"/>
    </location>
</feature>
<keyword evidence="3 6" id="KW-1133">Transmembrane helix</keyword>
<dbReference type="EMBL" id="SMAI01000001">
    <property type="protein sequence ID" value="TCT07767.1"/>
    <property type="molecule type" value="Genomic_DNA"/>
</dbReference>
<dbReference type="Pfam" id="PF01226">
    <property type="entry name" value="Form_Nir_trans"/>
    <property type="match status" value="1"/>
</dbReference>
<organism evidence="7 8">
    <name type="scientific">Aquabacter spiritensis</name>
    <dbReference type="NCBI Taxonomy" id="933073"/>
    <lineage>
        <taxon>Bacteria</taxon>
        <taxon>Pseudomonadati</taxon>
        <taxon>Pseudomonadota</taxon>
        <taxon>Alphaproteobacteria</taxon>
        <taxon>Hyphomicrobiales</taxon>
        <taxon>Xanthobacteraceae</taxon>
        <taxon>Aquabacter</taxon>
    </lineage>
</organism>